<evidence type="ECO:0000256" key="3">
    <source>
        <dbReference type="ARBA" id="ARBA00022989"/>
    </source>
</evidence>
<keyword evidence="4 5" id="KW-0472">Membrane</keyword>
<evidence type="ECO:0000256" key="5">
    <source>
        <dbReference type="SAM" id="Phobius"/>
    </source>
</evidence>
<evidence type="ECO:0000259" key="6">
    <source>
        <dbReference type="Pfam" id="PF00324"/>
    </source>
</evidence>
<comment type="caution">
    <text evidence="7">The sequence shown here is derived from an EMBL/GenBank/DDBJ whole genome shotgun (WGS) entry which is preliminary data.</text>
</comment>
<sequence length="470" mass="48657">MSLSRNAIGTADLVFFVVAAAAPLTVMAGVAPLAIGIGGVAAPLGYLLSGVVVGLFAAGFTAMSGHVRNAGAFYAYIGRGLGKATGLGSAYVAVISYNLIGIGLMAAFGVFAASTMADVFGLDVPWQAWTLLCVAAVGVLGYLKITLSAKVLGVALALEVLILLVFEVSVLVSGAELSLSPFNPAELFSGGAGGMFVLSIGAFIGFEATAIYAEEARDPQRTVPKATYAAVAFLALFYTFTVWMIINAYGADRAVEVANGEGGADMVFTATASFAGRWAADAMHLLIVTSCFAAALAFHNASTRYFYALGREGVLPRPLARISAHNGSPYVAVITQVVVSVLIIVAGIVAGSDPYTVIFLWTNGTGIIGVMVLQALAALSVVAFFRKDRRGFGAGRVLVAPFSAFVLLAVIIVLVVTNFELITGATGTVNALLILPVPVVFALGALLALRIRRHDPARYARLTTEEATRA</sequence>
<dbReference type="InterPro" id="IPR004841">
    <property type="entry name" value="AA-permease/SLC12A_dom"/>
</dbReference>
<keyword evidence="3 5" id="KW-1133">Transmembrane helix</keyword>
<evidence type="ECO:0000256" key="2">
    <source>
        <dbReference type="ARBA" id="ARBA00022692"/>
    </source>
</evidence>
<gene>
    <name evidence="7" type="ORF">FHR33_004823</name>
</gene>
<feature type="transmembrane region" description="Helical" evidence="5">
    <location>
        <begin position="12"/>
        <end position="38"/>
    </location>
</feature>
<evidence type="ECO:0000256" key="1">
    <source>
        <dbReference type="ARBA" id="ARBA00004141"/>
    </source>
</evidence>
<proteinExistence type="predicted"/>
<organism evidence="7 8">
    <name type="scientific">Nonomuraea dietziae</name>
    <dbReference type="NCBI Taxonomy" id="65515"/>
    <lineage>
        <taxon>Bacteria</taxon>
        <taxon>Bacillati</taxon>
        <taxon>Actinomycetota</taxon>
        <taxon>Actinomycetes</taxon>
        <taxon>Streptosporangiales</taxon>
        <taxon>Streptosporangiaceae</taxon>
        <taxon>Nonomuraea</taxon>
    </lineage>
</organism>
<feature type="domain" description="Amino acid permease/ SLC12A" evidence="6">
    <location>
        <begin position="13"/>
        <end position="450"/>
    </location>
</feature>
<dbReference type="Pfam" id="PF00324">
    <property type="entry name" value="AA_permease"/>
    <property type="match status" value="1"/>
</dbReference>
<feature type="transmembrane region" description="Helical" evidence="5">
    <location>
        <begin position="431"/>
        <end position="451"/>
    </location>
</feature>
<feature type="transmembrane region" description="Helical" evidence="5">
    <location>
        <begin position="152"/>
        <end position="172"/>
    </location>
</feature>
<dbReference type="InterPro" id="IPR050367">
    <property type="entry name" value="APC_superfamily"/>
</dbReference>
<keyword evidence="2 5" id="KW-0812">Transmembrane</keyword>
<dbReference type="Proteomes" id="UP000579945">
    <property type="component" value="Unassembled WGS sequence"/>
</dbReference>
<dbReference type="EMBL" id="JACIBV010000001">
    <property type="protein sequence ID" value="MBB3728963.1"/>
    <property type="molecule type" value="Genomic_DNA"/>
</dbReference>
<evidence type="ECO:0000256" key="4">
    <source>
        <dbReference type="ARBA" id="ARBA00023136"/>
    </source>
</evidence>
<dbReference type="GeneID" id="95391169"/>
<dbReference type="PANTHER" id="PTHR42770:SF16">
    <property type="entry name" value="AMINO ACID PERMEASE"/>
    <property type="match status" value="1"/>
</dbReference>
<dbReference type="GO" id="GO:0016020">
    <property type="term" value="C:membrane"/>
    <property type="evidence" value="ECO:0007669"/>
    <property type="project" value="UniProtKB-SubCell"/>
</dbReference>
<comment type="subcellular location">
    <subcellularLocation>
        <location evidence="1">Membrane</location>
        <topology evidence="1">Multi-pass membrane protein</topology>
    </subcellularLocation>
</comment>
<feature type="transmembrane region" description="Helical" evidence="5">
    <location>
        <begin position="282"/>
        <end position="301"/>
    </location>
</feature>
<dbReference type="RefSeq" id="WP_183651584.1">
    <property type="nucleotide sequence ID" value="NZ_BAAAXX010000098.1"/>
</dbReference>
<reference evidence="7 8" key="1">
    <citation type="submission" date="2020-08" db="EMBL/GenBank/DDBJ databases">
        <title>Sequencing the genomes of 1000 actinobacteria strains.</title>
        <authorList>
            <person name="Klenk H.-P."/>
        </authorList>
    </citation>
    <scope>NUCLEOTIDE SEQUENCE [LARGE SCALE GENOMIC DNA]</scope>
    <source>
        <strain evidence="7 8">DSM 44320</strain>
    </source>
</reference>
<name>A0A7W5YC63_9ACTN</name>
<dbReference type="GO" id="GO:0055085">
    <property type="term" value="P:transmembrane transport"/>
    <property type="evidence" value="ECO:0007669"/>
    <property type="project" value="InterPro"/>
</dbReference>
<feature type="transmembrane region" description="Helical" evidence="5">
    <location>
        <begin position="88"/>
        <end position="114"/>
    </location>
</feature>
<dbReference type="Gene3D" id="1.20.1740.10">
    <property type="entry name" value="Amino acid/polyamine transporter I"/>
    <property type="match status" value="1"/>
</dbReference>
<accession>A0A7W5YC63</accession>
<dbReference type="PIRSF" id="PIRSF006060">
    <property type="entry name" value="AA_transporter"/>
    <property type="match status" value="1"/>
</dbReference>
<feature type="transmembrane region" description="Helical" evidence="5">
    <location>
        <begin position="397"/>
        <end position="419"/>
    </location>
</feature>
<feature type="transmembrane region" description="Helical" evidence="5">
    <location>
        <begin position="126"/>
        <end position="145"/>
    </location>
</feature>
<feature type="transmembrane region" description="Helical" evidence="5">
    <location>
        <begin position="192"/>
        <end position="214"/>
    </location>
</feature>
<keyword evidence="8" id="KW-1185">Reference proteome</keyword>
<feature type="transmembrane region" description="Helical" evidence="5">
    <location>
        <begin position="226"/>
        <end position="246"/>
    </location>
</feature>
<protein>
    <submittedName>
        <fullName evidence="7">Amino acid transporter</fullName>
    </submittedName>
</protein>
<feature type="transmembrane region" description="Helical" evidence="5">
    <location>
        <begin position="44"/>
        <end position="67"/>
    </location>
</feature>
<dbReference type="PANTHER" id="PTHR42770">
    <property type="entry name" value="AMINO ACID TRANSPORTER-RELATED"/>
    <property type="match status" value="1"/>
</dbReference>
<dbReference type="AlphaFoldDB" id="A0A7W5YC63"/>
<feature type="transmembrane region" description="Helical" evidence="5">
    <location>
        <begin position="330"/>
        <end position="352"/>
    </location>
</feature>
<evidence type="ECO:0000313" key="8">
    <source>
        <dbReference type="Proteomes" id="UP000579945"/>
    </source>
</evidence>
<feature type="transmembrane region" description="Helical" evidence="5">
    <location>
        <begin position="358"/>
        <end position="385"/>
    </location>
</feature>
<evidence type="ECO:0000313" key="7">
    <source>
        <dbReference type="EMBL" id="MBB3728963.1"/>
    </source>
</evidence>